<evidence type="ECO:0000256" key="9">
    <source>
        <dbReference type="SAM" id="MobiDB-lite"/>
    </source>
</evidence>
<comment type="similarity">
    <text evidence="1 8">Belongs to the Nth/MutY family.</text>
</comment>
<dbReference type="EC" id="4.2.99.18" evidence="8"/>
<dbReference type="SUPFAM" id="SSF48150">
    <property type="entry name" value="DNA-glycosylase"/>
    <property type="match status" value="1"/>
</dbReference>
<dbReference type="InterPro" id="IPR030841">
    <property type="entry name" value="NTH1"/>
</dbReference>
<dbReference type="Proteomes" id="UP001295740">
    <property type="component" value="Unassembled WGS sequence"/>
</dbReference>
<dbReference type="InterPro" id="IPR004036">
    <property type="entry name" value="Endonuclease-III-like_CS2"/>
</dbReference>
<evidence type="ECO:0000256" key="8">
    <source>
        <dbReference type="HAMAP-Rule" id="MF_03183"/>
    </source>
</evidence>
<dbReference type="GO" id="GO:0140078">
    <property type="term" value="F:class I DNA-(apurinic or apyrimidinic site) endonuclease activity"/>
    <property type="evidence" value="ECO:0007669"/>
    <property type="project" value="UniProtKB-EC"/>
</dbReference>
<keyword evidence="5 8" id="KW-0456">Lyase</keyword>
<keyword evidence="4 8" id="KW-0234">DNA repair</keyword>
<organism evidence="11 12">
    <name type="scientific">Anthostomella pinea</name>
    <dbReference type="NCBI Taxonomy" id="933095"/>
    <lineage>
        <taxon>Eukaryota</taxon>
        <taxon>Fungi</taxon>
        <taxon>Dikarya</taxon>
        <taxon>Ascomycota</taxon>
        <taxon>Pezizomycotina</taxon>
        <taxon>Sordariomycetes</taxon>
        <taxon>Xylariomycetidae</taxon>
        <taxon>Xylariales</taxon>
        <taxon>Xylariaceae</taxon>
        <taxon>Anthostomella</taxon>
    </lineage>
</organism>
<dbReference type="GO" id="GO:0000703">
    <property type="term" value="F:oxidized pyrimidine nucleobase lesion DNA N-glycosylase activity"/>
    <property type="evidence" value="ECO:0007669"/>
    <property type="project" value="UniProtKB-UniRule"/>
</dbReference>
<comment type="function">
    <text evidence="8">Bifunctional DNA N-glycosylase with associated apurinic/apyrimidinic (AP) lyase function that catalyzes the first step in base excision repair (BER), the primary repair pathway for the repair of oxidative DNA damage. The DNA N-glycosylase activity releases the damaged DNA base from DNA by cleaving the N-glycosidic bond, leaving an AP site. The AP lyase activity cleaves the phosphodiester bond 3' to the AP site by a beta-elimination. Primarily recognizes and repairs oxidative base damage of pyrimidines.</text>
</comment>
<comment type="catalytic activity">
    <reaction evidence="7 8">
        <text>2'-deoxyribonucleotide-(2'-deoxyribose 5'-phosphate)-2'-deoxyribonucleotide-DNA = a 3'-end 2'-deoxyribonucleotide-(2,3-dehydro-2,3-deoxyribose 5'-phosphate)-DNA + a 5'-end 5'-phospho-2'-deoxyribonucleoside-DNA + H(+)</text>
        <dbReference type="Rhea" id="RHEA:66592"/>
        <dbReference type="Rhea" id="RHEA-COMP:13180"/>
        <dbReference type="Rhea" id="RHEA-COMP:16897"/>
        <dbReference type="Rhea" id="RHEA-COMP:17067"/>
        <dbReference type="ChEBI" id="CHEBI:15378"/>
        <dbReference type="ChEBI" id="CHEBI:136412"/>
        <dbReference type="ChEBI" id="CHEBI:157695"/>
        <dbReference type="ChEBI" id="CHEBI:167181"/>
        <dbReference type="EC" id="4.2.99.18"/>
    </reaction>
</comment>
<evidence type="ECO:0000313" key="12">
    <source>
        <dbReference type="Proteomes" id="UP001295740"/>
    </source>
</evidence>
<dbReference type="CDD" id="cd00056">
    <property type="entry name" value="ENDO3c"/>
    <property type="match status" value="1"/>
</dbReference>
<dbReference type="InterPro" id="IPR023170">
    <property type="entry name" value="HhH_base_excis_C"/>
</dbReference>
<keyword evidence="8" id="KW-0539">Nucleus</keyword>
<comment type="caution">
    <text evidence="8">Lacks conserved residue(s) required for the propagation of feature annotation.</text>
</comment>
<evidence type="ECO:0000256" key="3">
    <source>
        <dbReference type="ARBA" id="ARBA00022801"/>
    </source>
</evidence>
<dbReference type="GO" id="GO:0005634">
    <property type="term" value="C:nucleus"/>
    <property type="evidence" value="ECO:0007669"/>
    <property type="project" value="UniProtKB-SubCell"/>
</dbReference>
<dbReference type="EMBL" id="CAUWAG010000004">
    <property type="protein sequence ID" value="CAJ2502742.1"/>
    <property type="molecule type" value="Genomic_DNA"/>
</dbReference>
<dbReference type="Gene3D" id="1.10.1670.10">
    <property type="entry name" value="Helix-hairpin-Helix base-excision DNA repair enzymes (C-terminal)"/>
    <property type="match status" value="1"/>
</dbReference>
<evidence type="ECO:0000256" key="1">
    <source>
        <dbReference type="ARBA" id="ARBA00008343"/>
    </source>
</evidence>
<evidence type="ECO:0000256" key="7">
    <source>
        <dbReference type="ARBA" id="ARBA00044632"/>
    </source>
</evidence>
<dbReference type="InterPro" id="IPR011257">
    <property type="entry name" value="DNA_glycosylase"/>
</dbReference>
<dbReference type="FunFam" id="1.10.340.30:FF:000014">
    <property type="entry name" value="Endonuclease III homolog"/>
    <property type="match status" value="1"/>
</dbReference>
<keyword evidence="3 8" id="KW-0378">Hydrolase</keyword>
<feature type="compositionally biased region" description="Polar residues" evidence="9">
    <location>
        <begin position="36"/>
        <end position="46"/>
    </location>
</feature>
<dbReference type="Pfam" id="PF00730">
    <property type="entry name" value="HhH-GPD"/>
    <property type="match status" value="1"/>
</dbReference>
<dbReference type="HAMAP" id="MF_03183">
    <property type="entry name" value="Endonuclease_III_Nth"/>
    <property type="match status" value="1"/>
</dbReference>
<feature type="region of interest" description="Disordered" evidence="9">
    <location>
        <begin position="1"/>
        <end position="138"/>
    </location>
</feature>
<dbReference type="GO" id="GO:0006285">
    <property type="term" value="P:base-excision repair, AP site formation"/>
    <property type="evidence" value="ECO:0007669"/>
    <property type="project" value="UniProtKB-UniRule"/>
</dbReference>
<dbReference type="EC" id="3.2.2.-" evidence="8"/>
<feature type="compositionally biased region" description="Polar residues" evidence="9">
    <location>
        <begin position="1"/>
        <end position="11"/>
    </location>
</feature>
<evidence type="ECO:0000256" key="5">
    <source>
        <dbReference type="ARBA" id="ARBA00023239"/>
    </source>
</evidence>
<sequence>MRSSRVSQETSKLFGAVAQPASPPRRTTRSSLSRFAYSSANPSASTDIEDAIPDVASSANRKRKRTTVLATATPTPTSASLNRRKVKTETVEEEEEVDIKPESKPNPITASKRQRKPARKATDPKTGSTTTTAPSDWEEIYNTVKTMRQPGGAAANAAVDTMGCERLADRAAPPRDQRFQTLIALMLSSQTKDTTNAVAMRRLQTELPPHSPSAPPGLTLENVLAVDPETLNQLIWAVGFHNNKTKYIKAAALILRDQWDGDIPDSIVGLTALPGVGPKMAHLCLSAAWGRTEGIGVDVHVHRITNLWGWHTTKGPEETRRALEAWLPRDRWRDINGLLVGLGQTVCLPVGRRCGECELGLGGLCPAAERKKVVEGMRVRESTRVEVGEGEGVVVDVVKEEMEVVEGEVVVNEQVKKEDVDVPGNVMVGKEESEESVLKGVDGPSLKIEEDDADAGPSRSRSRLRKSRRT</sequence>
<keyword evidence="12" id="KW-1185">Reference proteome</keyword>
<dbReference type="PROSITE" id="PS01155">
    <property type="entry name" value="ENDONUCLEASE_III_2"/>
    <property type="match status" value="1"/>
</dbReference>
<feature type="compositionally biased region" description="Basic residues" evidence="9">
    <location>
        <begin position="460"/>
        <end position="470"/>
    </location>
</feature>
<dbReference type="PANTHER" id="PTHR43286:SF1">
    <property type="entry name" value="ENDONUCLEASE III-LIKE PROTEIN 1"/>
    <property type="match status" value="1"/>
</dbReference>
<keyword evidence="6 8" id="KW-0326">Glycosidase</keyword>
<evidence type="ECO:0000256" key="2">
    <source>
        <dbReference type="ARBA" id="ARBA00022763"/>
    </source>
</evidence>
<feature type="region of interest" description="Disordered" evidence="9">
    <location>
        <begin position="426"/>
        <end position="470"/>
    </location>
</feature>
<dbReference type="AlphaFoldDB" id="A0AAI8YFB3"/>
<feature type="domain" description="HhH-GPD" evidence="10">
    <location>
        <begin position="187"/>
        <end position="345"/>
    </location>
</feature>
<name>A0AAI8YFB3_9PEZI</name>
<accession>A0AAI8YFB3</accession>
<evidence type="ECO:0000313" key="11">
    <source>
        <dbReference type="EMBL" id="CAJ2502742.1"/>
    </source>
</evidence>
<dbReference type="InterPro" id="IPR003265">
    <property type="entry name" value="HhH-GPD_domain"/>
</dbReference>
<dbReference type="GO" id="GO:0005739">
    <property type="term" value="C:mitochondrion"/>
    <property type="evidence" value="ECO:0007669"/>
    <property type="project" value="UniProtKB-SubCell"/>
</dbReference>
<dbReference type="PANTHER" id="PTHR43286">
    <property type="entry name" value="ENDONUCLEASE III-LIKE PROTEIN 1"/>
    <property type="match status" value="1"/>
</dbReference>
<proteinExistence type="inferred from homology"/>
<protein>
    <recommendedName>
        <fullName evidence="8">Endonuclease III homolog</fullName>
        <ecNumber evidence="8">3.2.2.-</ecNumber>
        <ecNumber evidence="8">4.2.99.18</ecNumber>
    </recommendedName>
    <alternativeName>
        <fullName evidence="8">Bifunctional DNA N-glycosylase/DNA-(apurinic or apyrimidinic site) lyase</fullName>
        <shortName evidence="8">DNA glycosylase/AP lyase</shortName>
    </alternativeName>
</protein>
<keyword evidence="8" id="KW-0496">Mitochondrion</keyword>
<dbReference type="GO" id="GO:0003677">
    <property type="term" value="F:DNA binding"/>
    <property type="evidence" value="ECO:0007669"/>
    <property type="project" value="UniProtKB-UniRule"/>
</dbReference>
<comment type="subcellular location">
    <subcellularLocation>
        <location evidence="8">Nucleus</location>
    </subcellularLocation>
    <subcellularLocation>
        <location evidence="8">Mitochondrion</location>
    </subcellularLocation>
</comment>
<dbReference type="InterPro" id="IPR000445">
    <property type="entry name" value="HhH_motif"/>
</dbReference>
<dbReference type="Pfam" id="PF00633">
    <property type="entry name" value="HHH"/>
    <property type="match status" value="1"/>
</dbReference>
<evidence type="ECO:0000259" key="10">
    <source>
        <dbReference type="SMART" id="SM00478"/>
    </source>
</evidence>
<dbReference type="Gene3D" id="1.10.340.30">
    <property type="entry name" value="Hypothetical protein, domain 2"/>
    <property type="match status" value="1"/>
</dbReference>
<comment type="caution">
    <text evidence="11">The sequence shown here is derived from an EMBL/GenBank/DDBJ whole genome shotgun (WGS) entry which is preliminary data.</text>
</comment>
<keyword evidence="2 8" id="KW-0227">DNA damage</keyword>
<feature type="compositionally biased region" description="Polar residues" evidence="9">
    <location>
        <begin position="125"/>
        <end position="134"/>
    </location>
</feature>
<dbReference type="GO" id="GO:0006289">
    <property type="term" value="P:nucleotide-excision repair"/>
    <property type="evidence" value="ECO:0007669"/>
    <property type="project" value="TreeGrafter"/>
</dbReference>
<feature type="compositionally biased region" description="Low complexity" evidence="9">
    <location>
        <begin position="67"/>
        <end position="81"/>
    </location>
</feature>
<evidence type="ECO:0000256" key="6">
    <source>
        <dbReference type="ARBA" id="ARBA00023295"/>
    </source>
</evidence>
<evidence type="ECO:0000256" key="4">
    <source>
        <dbReference type="ARBA" id="ARBA00023204"/>
    </source>
</evidence>
<gene>
    <name evidence="8" type="primary">NTH1</name>
    <name evidence="11" type="ORF">KHLLAP_LOCUS3210</name>
</gene>
<reference evidence="11" key="1">
    <citation type="submission" date="2023-10" db="EMBL/GenBank/DDBJ databases">
        <authorList>
            <person name="Hackl T."/>
        </authorList>
    </citation>
    <scope>NUCLEOTIDE SEQUENCE</scope>
</reference>
<dbReference type="SMART" id="SM00478">
    <property type="entry name" value="ENDO3c"/>
    <property type="match status" value="1"/>
</dbReference>